<dbReference type="GO" id="GO:0004833">
    <property type="term" value="F:L-tryptophan 2,3-dioxygenase activity"/>
    <property type="evidence" value="ECO:0007669"/>
    <property type="project" value="UniProtKB-UniRule"/>
</dbReference>
<keyword evidence="7 9" id="KW-0823">Tryptophan catabolism</keyword>
<dbReference type="GO" id="GO:0019441">
    <property type="term" value="P:L-tryptophan catabolic process to kynurenine"/>
    <property type="evidence" value="ECO:0007669"/>
    <property type="project" value="UniProtKB-UniRule"/>
</dbReference>
<dbReference type="RefSeq" id="WP_106178145.1">
    <property type="nucleotide sequence ID" value="NZ_PVNH01000003.1"/>
</dbReference>
<evidence type="ECO:0000256" key="4">
    <source>
        <dbReference type="ARBA" id="ARBA00022964"/>
    </source>
</evidence>
<reference evidence="10 11" key="1">
    <citation type="submission" date="2018-03" db="EMBL/GenBank/DDBJ databases">
        <title>Genomic Encyclopedia of Type Strains, Phase III (KMG-III): the genomes of soil and plant-associated and newly described type strains.</title>
        <authorList>
            <person name="Whitman W."/>
        </authorList>
    </citation>
    <scope>NUCLEOTIDE SEQUENCE [LARGE SCALE GENOMIC DNA]</scope>
    <source>
        <strain evidence="10 11">CGMCC 4.7125</strain>
    </source>
</reference>
<comment type="subunit">
    <text evidence="1 9">Homotetramer.</text>
</comment>
<dbReference type="FunFam" id="1.20.58.480:FF:000001">
    <property type="entry name" value="Tryptophan 2,3-dioxygenase"/>
    <property type="match status" value="1"/>
</dbReference>
<evidence type="ECO:0000256" key="1">
    <source>
        <dbReference type="ARBA" id="ARBA00011881"/>
    </source>
</evidence>
<dbReference type="PANTHER" id="PTHR10138">
    <property type="entry name" value="TRYPTOPHAN 2,3-DIOXYGENASE"/>
    <property type="match status" value="1"/>
</dbReference>
<evidence type="ECO:0000313" key="10">
    <source>
        <dbReference type="EMBL" id="PRX49498.1"/>
    </source>
</evidence>
<keyword evidence="5 9" id="KW-0560">Oxidoreductase</keyword>
<protein>
    <recommendedName>
        <fullName evidence="9">Tryptophan 2,3-dioxygenase</fullName>
        <shortName evidence="9">TDO</shortName>
        <ecNumber evidence="9">1.13.11.11</ecNumber>
    </recommendedName>
    <alternativeName>
        <fullName evidence="9">Tryptamin 2,3-dioxygenase</fullName>
    </alternativeName>
    <alternativeName>
        <fullName evidence="9">Tryptophan oxygenase</fullName>
        <shortName evidence="9">TO</shortName>
        <shortName evidence="9">TRPO</shortName>
    </alternativeName>
    <alternativeName>
        <fullName evidence="9">Tryptophan pyrrolase</fullName>
    </alternativeName>
    <alternativeName>
        <fullName evidence="9">Tryptophanase</fullName>
    </alternativeName>
</protein>
<proteinExistence type="inferred from homology"/>
<comment type="cofactor">
    <cofactor evidence="9">
        <name>heme</name>
        <dbReference type="ChEBI" id="CHEBI:30413"/>
    </cofactor>
    <text evidence="9">Binds 1 heme group per subunit.</text>
</comment>
<dbReference type="EC" id="1.13.11.11" evidence="9"/>
<dbReference type="InterPro" id="IPR004981">
    <property type="entry name" value="Trp_2_3_dOase"/>
</dbReference>
<dbReference type="HAMAP" id="MF_01972">
    <property type="entry name" value="T23O"/>
    <property type="match status" value="1"/>
</dbReference>
<dbReference type="AlphaFoldDB" id="A0A2T0LZF1"/>
<keyword evidence="6 9" id="KW-0408">Iron</keyword>
<evidence type="ECO:0000256" key="8">
    <source>
        <dbReference type="ARBA" id="ARBA00050412"/>
    </source>
</evidence>
<name>A0A2T0LZF1_9PSEU</name>
<evidence type="ECO:0000256" key="7">
    <source>
        <dbReference type="ARBA" id="ARBA00023079"/>
    </source>
</evidence>
<dbReference type="InterPro" id="IPR037217">
    <property type="entry name" value="Trp/Indoleamine_2_3_dOase-like"/>
</dbReference>
<comment type="caution">
    <text evidence="9">Lacks conserved residue(s) required for the propagation of feature annotation.</text>
</comment>
<feature type="binding site" description="axial binding residue" evidence="9">
    <location>
        <position position="220"/>
    </location>
    <ligand>
        <name>heme</name>
        <dbReference type="ChEBI" id="CHEBI:30413"/>
    </ligand>
    <ligandPart>
        <name>Fe</name>
        <dbReference type="ChEBI" id="CHEBI:18248"/>
    </ligandPart>
</feature>
<organism evidence="10 11">
    <name type="scientific">Prauserella shujinwangii</name>
    <dbReference type="NCBI Taxonomy" id="1453103"/>
    <lineage>
        <taxon>Bacteria</taxon>
        <taxon>Bacillati</taxon>
        <taxon>Actinomycetota</taxon>
        <taxon>Actinomycetes</taxon>
        <taxon>Pseudonocardiales</taxon>
        <taxon>Pseudonocardiaceae</taxon>
        <taxon>Prauserella</taxon>
    </lineage>
</organism>
<comment type="pathway">
    <text evidence="9">Amino-acid degradation; L-tryptophan degradation via kynurenine pathway; L-kynurenine from L-tryptophan: step 1/2.</text>
</comment>
<evidence type="ECO:0000256" key="9">
    <source>
        <dbReference type="HAMAP-Rule" id="MF_01972"/>
    </source>
</evidence>
<keyword evidence="2 9" id="KW-0349">Heme</keyword>
<dbReference type="PANTHER" id="PTHR10138:SF0">
    <property type="entry name" value="TRYPTOPHAN 2,3-DIOXYGENASE"/>
    <property type="match status" value="1"/>
</dbReference>
<accession>A0A2T0LZF1</accession>
<dbReference type="Proteomes" id="UP000238362">
    <property type="component" value="Unassembled WGS sequence"/>
</dbReference>
<dbReference type="OrthoDB" id="9776847at2"/>
<dbReference type="UniPathway" id="UPA00333">
    <property type="reaction ID" value="UER00453"/>
</dbReference>
<feature type="binding site" evidence="9">
    <location>
        <position position="234"/>
    </location>
    <ligand>
        <name>substrate</name>
    </ligand>
</feature>
<evidence type="ECO:0000313" key="11">
    <source>
        <dbReference type="Proteomes" id="UP000238362"/>
    </source>
</evidence>
<comment type="caution">
    <text evidence="10">The sequence shown here is derived from an EMBL/GenBank/DDBJ whole genome shotgun (WGS) entry which is preliminary data.</text>
</comment>
<sequence>MTDSDQHAALTYSSYLALDEVLGAQRPRSEEHDEMLFIVIHQVYELWFKQLLHELAYLQRRLEDGDTPHAVRTLRRVLTILKVVVAQIDVLETMTPSQFASFRTRLDAASGFQSGQFRELEAVLGRRDRRVFEHYPEGTGARERIAAAMARPSLFDSFVAYLAAHGYPVPARRDVERPLEPSPELQRVLLRVYRDDAGPATVCEHLVDLDEGVQEWRYRHVKMVERTIGDKAGTGGSSGAAYLRTTLSSPVFPDLWAVRSEL</sequence>
<dbReference type="Pfam" id="PF03301">
    <property type="entry name" value="Trp_dioxygenase"/>
    <property type="match status" value="2"/>
</dbReference>
<dbReference type="EMBL" id="PVNH01000003">
    <property type="protein sequence ID" value="PRX49498.1"/>
    <property type="molecule type" value="Genomic_DNA"/>
</dbReference>
<comment type="similarity">
    <text evidence="9">Belongs to the tryptophan 2,3-dioxygenase family.</text>
</comment>
<evidence type="ECO:0000256" key="5">
    <source>
        <dbReference type="ARBA" id="ARBA00023002"/>
    </source>
</evidence>
<dbReference type="GO" id="GO:0019442">
    <property type="term" value="P:L-tryptophan catabolic process to acetyl-CoA"/>
    <property type="evidence" value="ECO:0007669"/>
    <property type="project" value="TreeGrafter"/>
</dbReference>
<dbReference type="SUPFAM" id="SSF140959">
    <property type="entry name" value="Indolic compounds 2,3-dioxygenase-like"/>
    <property type="match status" value="1"/>
</dbReference>
<comment type="catalytic activity">
    <reaction evidence="8 9">
        <text>L-tryptophan + O2 = N-formyl-L-kynurenine</text>
        <dbReference type="Rhea" id="RHEA:24536"/>
        <dbReference type="ChEBI" id="CHEBI:15379"/>
        <dbReference type="ChEBI" id="CHEBI:57912"/>
        <dbReference type="ChEBI" id="CHEBI:58629"/>
        <dbReference type="EC" id="1.13.11.11"/>
    </reaction>
</comment>
<keyword evidence="3 9" id="KW-0479">Metal-binding</keyword>
<feature type="binding site" evidence="9">
    <location>
        <position position="103"/>
    </location>
    <ligand>
        <name>substrate</name>
    </ligand>
</feature>
<gene>
    <name evidence="9" type="primary">kynA</name>
    <name evidence="10" type="ORF">B0I33_103535</name>
</gene>
<evidence type="ECO:0000256" key="6">
    <source>
        <dbReference type="ARBA" id="ARBA00023004"/>
    </source>
</evidence>
<evidence type="ECO:0000256" key="2">
    <source>
        <dbReference type="ARBA" id="ARBA00022617"/>
    </source>
</evidence>
<dbReference type="GO" id="GO:0020037">
    <property type="term" value="F:heme binding"/>
    <property type="evidence" value="ECO:0007669"/>
    <property type="project" value="UniProtKB-UniRule"/>
</dbReference>
<dbReference type="GO" id="GO:0046872">
    <property type="term" value="F:metal ion binding"/>
    <property type="evidence" value="ECO:0007669"/>
    <property type="project" value="UniProtKB-KW"/>
</dbReference>
<feature type="binding site" evidence="9">
    <location>
        <begin position="37"/>
        <end position="41"/>
    </location>
    <ligand>
        <name>substrate</name>
    </ligand>
</feature>
<keyword evidence="11" id="KW-1185">Reference proteome</keyword>
<dbReference type="Gene3D" id="1.20.58.480">
    <property type="match status" value="1"/>
</dbReference>
<keyword evidence="4 9" id="KW-0223">Dioxygenase</keyword>
<evidence type="ECO:0000256" key="3">
    <source>
        <dbReference type="ARBA" id="ARBA00022723"/>
    </source>
</evidence>
<comment type="function">
    <text evidence="9">Heme-dependent dioxygenase that catalyzes the oxidative cleavage of the L-tryptophan (L-Trp) pyrrole ring and converts L-tryptophan to N-formyl-L-kynurenine. Catalyzes the oxidative cleavage of the indole moiety.</text>
</comment>